<dbReference type="AlphaFoldDB" id="A0A0D0ANV3"/>
<dbReference type="Proteomes" id="UP000054485">
    <property type="component" value="Unassembled WGS sequence"/>
</dbReference>
<keyword evidence="6 10" id="KW-0472">Membrane</keyword>
<evidence type="ECO:0000256" key="1">
    <source>
        <dbReference type="ARBA" id="ARBA00004606"/>
    </source>
</evidence>
<feature type="compositionally biased region" description="Polar residues" evidence="9">
    <location>
        <begin position="1"/>
        <end position="12"/>
    </location>
</feature>
<protein>
    <submittedName>
        <fullName evidence="12">Unplaced genomic scaffold CY34scaffold_81, whole genome shotgun sequence</fullName>
    </submittedName>
</protein>
<dbReference type="Pfam" id="PF03935">
    <property type="entry name" value="SKN1_KRE6_Sbg1"/>
    <property type="match status" value="1"/>
</dbReference>
<evidence type="ECO:0000256" key="7">
    <source>
        <dbReference type="ARBA" id="ARBA00023180"/>
    </source>
</evidence>
<name>A0A0D0ANV3_9AGAM</name>
<reference evidence="12 13" key="1">
    <citation type="submission" date="2014-04" db="EMBL/GenBank/DDBJ databases">
        <authorList>
            <consortium name="DOE Joint Genome Institute"/>
            <person name="Kuo A."/>
            <person name="Ruytinx J."/>
            <person name="Rineau F."/>
            <person name="Colpaert J."/>
            <person name="Kohler A."/>
            <person name="Nagy L.G."/>
            <person name="Floudas D."/>
            <person name="Copeland A."/>
            <person name="Barry K.W."/>
            <person name="Cichocki N."/>
            <person name="Veneault-Fourrey C."/>
            <person name="LaButti K."/>
            <person name="Lindquist E.A."/>
            <person name="Lipzen A."/>
            <person name="Lundell T."/>
            <person name="Morin E."/>
            <person name="Murat C."/>
            <person name="Sun H."/>
            <person name="Tunlid A."/>
            <person name="Henrissat B."/>
            <person name="Grigoriev I.V."/>
            <person name="Hibbett D.S."/>
            <person name="Martin F."/>
            <person name="Nordberg H.P."/>
            <person name="Cantor M.N."/>
            <person name="Hua S.X."/>
        </authorList>
    </citation>
    <scope>NUCLEOTIDE SEQUENCE [LARGE SCALE GENOMIC DNA]</scope>
    <source>
        <strain evidence="12 13">UH-Slu-Lm8-n1</strain>
    </source>
</reference>
<dbReference type="GO" id="GO:0005789">
    <property type="term" value="C:endoplasmic reticulum membrane"/>
    <property type="evidence" value="ECO:0007669"/>
    <property type="project" value="TreeGrafter"/>
</dbReference>
<dbReference type="InterPro" id="IPR000757">
    <property type="entry name" value="Beta-glucanase-like"/>
</dbReference>
<reference evidence="13" key="2">
    <citation type="submission" date="2015-01" db="EMBL/GenBank/DDBJ databases">
        <title>Evolutionary Origins and Diversification of the Mycorrhizal Mutualists.</title>
        <authorList>
            <consortium name="DOE Joint Genome Institute"/>
            <consortium name="Mycorrhizal Genomics Consortium"/>
            <person name="Kohler A."/>
            <person name="Kuo A."/>
            <person name="Nagy L.G."/>
            <person name="Floudas D."/>
            <person name="Copeland A."/>
            <person name="Barry K.W."/>
            <person name="Cichocki N."/>
            <person name="Veneault-Fourrey C."/>
            <person name="LaButti K."/>
            <person name="Lindquist E.A."/>
            <person name="Lipzen A."/>
            <person name="Lundell T."/>
            <person name="Morin E."/>
            <person name="Murat C."/>
            <person name="Riley R."/>
            <person name="Ohm R."/>
            <person name="Sun H."/>
            <person name="Tunlid A."/>
            <person name="Henrissat B."/>
            <person name="Grigoriev I.V."/>
            <person name="Hibbett D.S."/>
            <person name="Martin F."/>
        </authorList>
    </citation>
    <scope>NUCLEOTIDE SEQUENCE [LARGE SCALE GENOMIC DNA]</scope>
    <source>
        <strain evidence="13">UH-Slu-Lm8-n1</strain>
    </source>
</reference>
<feature type="transmembrane region" description="Helical" evidence="10">
    <location>
        <begin position="259"/>
        <end position="282"/>
    </location>
</feature>
<evidence type="ECO:0000256" key="2">
    <source>
        <dbReference type="ARBA" id="ARBA00010962"/>
    </source>
</evidence>
<comment type="similarity">
    <text evidence="2">Belongs to the SKN1/KRE6 family.</text>
</comment>
<dbReference type="SUPFAM" id="SSF49899">
    <property type="entry name" value="Concanavalin A-like lectins/glucanases"/>
    <property type="match status" value="1"/>
</dbReference>
<evidence type="ECO:0000259" key="11">
    <source>
        <dbReference type="PROSITE" id="PS51762"/>
    </source>
</evidence>
<dbReference type="InterPro" id="IPR005629">
    <property type="entry name" value="Skn1/Kre6/Sbg1"/>
</dbReference>
<organism evidence="12 13">
    <name type="scientific">Suillus luteus UH-Slu-Lm8-n1</name>
    <dbReference type="NCBI Taxonomy" id="930992"/>
    <lineage>
        <taxon>Eukaryota</taxon>
        <taxon>Fungi</taxon>
        <taxon>Dikarya</taxon>
        <taxon>Basidiomycota</taxon>
        <taxon>Agaricomycotina</taxon>
        <taxon>Agaricomycetes</taxon>
        <taxon>Agaricomycetidae</taxon>
        <taxon>Boletales</taxon>
        <taxon>Suillineae</taxon>
        <taxon>Suillaceae</taxon>
        <taxon>Suillus</taxon>
    </lineage>
</organism>
<dbReference type="OrthoDB" id="412647at2759"/>
<evidence type="ECO:0000256" key="9">
    <source>
        <dbReference type="SAM" id="MobiDB-lite"/>
    </source>
</evidence>
<dbReference type="PANTHER" id="PTHR31361:SF1">
    <property type="entry name" value="BETA-GLUCAN SYNTHESIS-ASSOCIATED PROTEIN KRE6-RELATED"/>
    <property type="match status" value="1"/>
</dbReference>
<evidence type="ECO:0000313" key="12">
    <source>
        <dbReference type="EMBL" id="KIK43471.1"/>
    </source>
</evidence>
<keyword evidence="4" id="KW-0735">Signal-anchor</keyword>
<gene>
    <name evidence="12" type="ORF">CY34DRAFT_803816</name>
</gene>
<proteinExistence type="inferred from homology"/>
<keyword evidence="7" id="KW-0325">Glycoprotein</keyword>
<feature type="region of interest" description="Disordered" evidence="9">
    <location>
        <begin position="1"/>
        <end position="145"/>
    </location>
</feature>
<dbReference type="GO" id="GO:0006078">
    <property type="term" value="P:(1-&gt;6)-beta-D-glucan biosynthetic process"/>
    <property type="evidence" value="ECO:0007669"/>
    <property type="project" value="TreeGrafter"/>
</dbReference>
<evidence type="ECO:0000256" key="3">
    <source>
        <dbReference type="ARBA" id="ARBA00022692"/>
    </source>
</evidence>
<feature type="compositionally biased region" description="Polar residues" evidence="9">
    <location>
        <begin position="20"/>
        <end position="34"/>
    </location>
</feature>
<feature type="domain" description="GH16" evidence="11">
    <location>
        <begin position="328"/>
        <end position="704"/>
    </location>
</feature>
<dbReference type="GO" id="GO:0031505">
    <property type="term" value="P:fungal-type cell wall organization"/>
    <property type="evidence" value="ECO:0007669"/>
    <property type="project" value="TreeGrafter"/>
</dbReference>
<dbReference type="PANTHER" id="PTHR31361">
    <property type="entry name" value="BETA-GLUCAN SYNTHESIS-ASSOCIATED PROTEIN KRE6-RELATED"/>
    <property type="match status" value="1"/>
</dbReference>
<dbReference type="HOGENOM" id="CLU_010811_4_1_1"/>
<keyword evidence="3 10" id="KW-0812">Transmembrane</keyword>
<dbReference type="STRING" id="930992.A0A0D0ANV3"/>
<accession>A0A0D0ANV3</accession>
<evidence type="ECO:0000256" key="6">
    <source>
        <dbReference type="ARBA" id="ARBA00023136"/>
    </source>
</evidence>
<dbReference type="EMBL" id="KN835212">
    <property type="protein sequence ID" value="KIK43471.1"/>
    <property type="molecule type" value="Genomic_DNA"/>
</dbReference>
<evidence type="ECO:0000256" key="4">
    <source>
        <dbReference type="ARBA" id="ARBA00022968"/>
    </source>
</evidence>
<evidence type="ECO:0000256" key="10">
    <source>
        <dbReference type="SAM" id="Phobius"/>
    </source>
</evidence>
<feature type="compositionally biased region" description="Polar residues" evidence="9">
    <location>
        <begin position="70"/>
        <end position="82"/>
    </location>
</feature>
<evidence type="ECO:0000256" key="8">
    <source>
        <dbReference type="ARBA" id="ARBA00023316"/>
    </source>
</evidence>
<feature type="compositionally biased region" description="Basic and acidic residues" evidence="9">
    <location>
        <begin position="36"/>
        <end position="48"/>
    </location>
</feature>
<keyword evidence="8" id="KW-0961">Cell wall biogenesis/degradation</keyword>
<dbReference type="FunCoup" id="A0A0D0ANV3">
    <property type="interactions" value="65"/>
</dbReference>
<comment type="subcellular location">
    <subcellularLocation>
        <location evidence="1">Membrane</location>
        <topology evidence="1">Single-pass type II membrane protein</topology>
    </subcellularLocation>
</comment>
<keyword evidence="5 10" id="KW-1133">Transmembrane helix</keyword>
<dbReference type="PROSITE" id="PS51762">
    <property type="entry name" value="GH16_2"/>
    <property type="match status" value="1"/>
</dbReference>
<feature type="compositionally biased region" description="Polar residues" evidence="9">
    <location>
        <begin position="92"/>
        <end position="110"/>
    </location>
</feature>
<evidence type="ECO:0000313" key="13">
    <source>
        <dbReference type="Proteomes" id="UP000054485"/>
    </source>
</evidence>
<dbReference type="GO" id="GO:0005886">
    <property type="term" value="C:plasma membrane"/>
    <property type="evidence" value="ECO:0007669"/>
    <property type="project" value="TreeGrafter"/>
</dbReference>
<dbReference type="InParanoid" id="A0A0D0ANV3"/>
<dbReference type="Gene3D" id="2.60.120.200">
    <property type="match status" value="1"/>
</dbReference>
<feature type="compositionally biased region" description="Low complexity" evidence="9">
    <location>
        <begin position="111"/>
        <end position="141"/>
    </location>
</feature>
<evidence type="ECO:0000256" key="5">
    <source>
        <dbReference type="ARBA" id="ARBA00022989"/>
    </source>
</evidence>
<keyword evidence="13" id="KW-1185">Reference proteome</keyword>
<sequence>MAAERTSSSTSSGEKEHLSDSTNNSVWHDTTFFGSQREDRMVSPRDTEDSQTAQDVDRDEAQTPEVAQYMLSSRTPSTSNFETPLLPPDSPQPRQAPTHSLSHSINQNYISSPLNPNPSTSSPGSPQLNSRYRSQSRQSMQFNRVASEDSQVLAANNIASLPSSQRGSMILYRLAAEDNHGPLARPKPLPNRDSVFTTSADSIFSLSYDSKYPSGAWNARGALVPYVYDPALDEPDEDDPLDDPNDDTFNSSVFPIRGILNVGVLLILILALLSLFIVYPVISYYYDQAQKNVIAGNVLVNGTGQVPFLFQMAQLIDPDTPSSAATRTGYDGLPYELVFSDEFNTPNRTFWPGDDPFWEAVNIWYGSTGDEEWYDPAQVTTRDGYLSIVMDQVPENDLPYRSGMLQSWNKFCFTGGYIEVSISLPGPNQETQGYWPGAWTMGNLARPGYGATTDGVWPYSYDSCDVGTFPNQTEPDGSGPAAALQSNASKSKYNYELSWLSGQRLSSCTCPGEDHPGPSVNVGRGAPEIDILEVEHNKVGSGQVVSQSGQFAPFTHDYVYLNDTQDEWFVNTPDITRANPYQGSAVQQAVSALTVLPDNIFQESGAQFTTLGFEYWSDPSNPSDGYITWQTAGVESARVGAAALGPDPLPDGTGVSQRLISVEPMSIIFNLGISPNWQTIDTSTMIFPAEMLIDYVRVYQRKGQTNVGCSPKDYPTEDYINRHMDSYMNPNLTLWNYPKPKNSLYSGGC</sequence>
<dbReference type="GO" id="GO:0015926">
    <property type="term" value="F:glucosidase activity"/>
    <property type="evidence" value="ECO:0007669"/>
    <property type="project" value="TreeGrafter"/>
</dbReference>
<dbReference type="InterPro" id="IPR013320">
    <property type="entry name" value="ConA-like_dom_sf"/>
</dbReference>
<dbReference type="FunFam" id="2.60.120.200:FF:000135">
    <property type="entry name" value="Related to KRE6-glucan synthase subunit"/>
    <property type="match status" value="1"/>
</dbReference>